<feature type="compositionally biased region" description="Polar residues" evidence="1">
    <location>
        <begin position="621"/>
        <end position="631"/>
    </location>
</feature>
<organism evidence="2 3">
    <name type="scientific">Umbelopsis vinacea</name>
    <dbReference type="NCBI Taxonomy" id="44442"/>
    <lineage>
        <taxon>Eukaryota</taxon>
        <taxon>Fungi</taxon>
        <taxon>Fungi incertae sedis</taxon>
        <taxon>Mucoromycota</taxon>
        <taxon>Mucoromycotina</taxon>
        <taxon>Umbelopsidomycetes</taxon>
        <taxon>Umbelopsidales</taxon>
        <taxon>Umbelopsidaceae</taxon>
        <taxon>Umbelopsis</taxon>
    </lineage>
</organism>
<gene>
    <name evidence="2" type="ORF">INT44_008798</name>
</gene>
<feature type="compositionally biased region" description="Low complexity" evidence="1">
    <location>
        <begin position="1"/>
        <end position="13"/>
    </location>
</feature>
<sequence>MSPAKASSSSASKTGKKAEKAPHASVAKRHPQPASTSEYRDIGSSNIPEGSVKTRKPDAKDSTVQNTPHASSLQRRSRRQQQKKKASVLRKLLARFSFVYLVYATFWQCPSYANEKGALDSPLLCDGINEVKADIRYLFSHPLYKQHVGQHVDPYLTQAQEQYTQHVAPLVSTSKFYGAKYGVPAAQKANGLYNQHVHPIYLKAHDHAKKQYDVHAKHHVDHYYTEAEQRYRKHVGPHVDYATTTAQKLQGDALKFHKEKVVPFNEAAGQRLQKTYLTTKPVVDKAITQSIDFYYKKVQPAACAAFDTLWHLIKEIAYRIQVISVDAANKASVYSKDIYENHAQPYYQKKVAPFVAQNYRQYLEPSVIEAKKFIFAHVDKELVDQTWDTAKKNVDFVYRFVEKHALLTSAVTVEFVQKQRERYEANRVKAAELAKSVQYEASASASVAAAHISKMMTEQESSIKVAGAQATVVAGEIKGKAKGAAHHFATEAANMAKSAQDKMYGAAGNVYSQAKEGSSAAVSQFEKAKQAVASGLHHGVTEASSLGARGTAKVTDVAKGASSAASSVAQAPAITPLAGISNGKSSASQTTADTTSSPTVAVAPTNSPESVEEEEHAHVTNGKNGSKQETQDGAQTIAAPFRDATKANIDNASAEQSTRSPINESQQEIVPELEKDVTEELPVLEVLPILSGEDEKIEEKLNGQGEAPAADNSSADEDVQTVQGRVPIPIVEPEQAVEEPEQAVSPIPVEELKEAVVPTSDEQPEQANSTEESQSAGPVVPELQPKGDGDLSKLPPNDMGEHFDDSEFKQAPIRSEEKGYLDSIVTDQIEEIITSADIIRTELEEKYDEIERTALETIQAGANAIEEESKSLVYQVVQTFQDFYQSQIADSTKSNEEKLKAIDQKYQATRKFLSDLLTDQRSISSQSARQAKSSVTAAQKSAEGQIRQRFKEGLHRLRSGTQEVSGLSERLHRELTTKLEDAQVQALKTVHSAEKVIAVEQKLLDAHTHRLTSKLDRLEATATGELNKWHQQAQQVFSMPEPLIDLSSPSVDVDFEGFEIEHQPLPVETSPAKLDDEDNVTPLEPVVEHVQKDLQHQQIIDDHIRKAQERAARVAKTVEDWVVAAKRKSARPEAPSL</sequence>
<feature type="region of interest" description="Disordered" evidence="1">
    <location>
        <begin position="579"/>
        <end position="631"/>
    </location>
</feature>
<feature type="region of interest" description="Disordered" evidence="1">
    <location>
        <begin position="1"/>
        <end position="84"/>
    </location>
</feature>
<feature type="compositionally biased region" description="Polar residues" evidence="1">
    <location>
        <begin position="765"/>
        <end position="776"/>
    </location>
</feature>
<feature type="compositionally biased region" description="Low complexity" evidence="1">
    <location>
        <begin position="924"/>
        <end position="934"/>
    </location>
</feature>
<name>A0A8H7PHP4_9FUNG</name>
<keyword evidence="3" id="KW-1185">Reference proteome</keyword>
<dbReference type="EMBL" id="JAEPRA010000019">
    <property type="protein sequence ID" value="KAG2173446.1"/>
    <property type="molecule type" value="Genomic_DNA"/>
</dbReference>
<feature type="region of interest" description="Disordered" evidence="1">
    <location>
        <begin position="694"/>
        <end position="804"/>
    </location>
</feature>
<dbReference type="Proteomes" id="UP000612746">
    <property type="component" value="Unassembled WGS sequence"/>
</dbReference>
<evidence type="ECO:0000313" key="3">
    <source>
        <dbReference type="Proteomes" id="UP000612746"/>
    </source>
</evidence>
<reference evidence="2" key="1">
    <citation type="submission" date="2020-12" db="EMBL/GenBank/DDBJ databases">
        <title>Metabolic potential, ecology and presence of endohyphal bacteria is reflected in genomic diversity of Mucoromycotina.</title>
        <authorList>
            <person name="Muszewska A."/>
            <person name="Okrasinska A."/>
            <person name="Steczkiewicz K."/>
            <person name="Drgas O."/>
            <person name="Orlowska M."/>
            <person name="Perlinska-Lenart U."/>
            <person name="Aleksandrzak-Piekarczyk T."/>
            <person name="Szatraj K."/>
            <person name="Zielenkiewicz U."/>
            <person name="Pilsyk S."/>
            <person name="Malc E."/>
            <person name="Mieczkowski P."/>
            <person name="Kruszewska J.S."/>
            <person name="Biernat P."/>
            <person name="Pawlowska J."/>
        </authorList>
    </citation>
    <scope>NUCLEOTIDE SEQUENCE</scope>
    <source>
        <strain evidence="2">WA0000051536</strain>
    </source>
</reference>
<evidence type="ECO:0000256" key="1">
    <source>
        <dbReference type="SAM" id="MobiDB-lite"/>
    </source>
</evidence>
<accession>A0A8H7PHP4</accession>
<proteinExistence type="predicted"/>
<feature type="compositionally biased region" description="Low complexity" evidence="1">
    <location>
        <begin position="585"/>
        <end position="603"/>
    </location>
</feature>
<evidence type="ECO:0000313" key="2">
    <source>
        <dbReference type="EMBL" id="KAG2173446.1"/>
    </source>
</evidence>
<dbReference type="OrthoDB" id="2390504at2759"/>
<feature type="region of interest" description="Disordered" evidence="1">
    <location>
        <begin position="924"/>
        <end position="943"/>
    </location>
</feature>
<comment type="caution">
    <text evidence="2">The sequence shown here is derived from an EMBL/GenBank/DDBJ whole genome shotgun (WGS) entry which is preliminary data.</text>
</comment>
<feature type="compositionally biased region" description="Basic residues" evidence="1">
    <location>
        <begin position="75"/>
        <end position="84"/>
    </location>
</feature>
<feature type="compositionally biased region" description="Polar residues" evidence="1">
    <location>
        <begin position="33"/>
        <end position="48"/>
    </location>
</feature>
<protein>
    <submittedName>
        <fullName evidence="2">Uncharacterized protein</fullName>
    </submittedName>
</protein>
<dbReference type="AlphaFoldDB" id="A0A8H7PHP4"/>